<keyword evidence="1" id="KW-0812">Transmembrane</keyword>
<dbReference type="PANTHER" id="PTHR35797">
    <property type="entry name" value="PROTEASE-RELATED"/>
    <property type="match status" value="1"/>
</dbReference>
<dbReference type="GO" id="GO:0004175">
    <property type="term" value="F:endopeptidase activity"/>
    <property type="evidence" value="ECO:0007669"/>
    <property type="project" value="UniProtKB-ARBA"/>
</dbReference>
<feature type="transmembrane region" description="Helical" evidence="1">
    <location>
        <begin position="83"/>
        <end position="100"/>
    </location>
</feature>
<reference evidence="3" key="1">
    <citation type="journal article" date="2014" name="Int. J. Syst. Evol. Microbiol.">
        <title>Complete genome sequence of Corynebacterium casei LMG S-19264T (=DSM 44701T), isolated from a smear-ripened cheese.</title>
        <authorList>
            <consortium name="US DOE Joint Genome Institute (JGI-PGF)"/>
            <person name="Walter F."/>
            <person name="Albersmeier A."/>
            <person name="Kalinowski J."/>
            <person name="Ruckert C."/>
        </authorList>
    </citation>
    <scope>NUCLEOTIDE SEQUENCE</scope>
    <source>
        <strain evidence="3">KCTC 42731</strain>
    </source>
</reference>
<proteinExistence type="predicted"/>
<feature type="transmembrane region" description="Helical" evidence="1">
    <location>
        <begin position="149"/>
        <end position="167"/>
    </location>
</feature>
<dbReference type="Proteomes" id="UP000623842">
    <property type="component" value="Unassembled WGS sequence"/>
</dbReference>
<name>A0A919BFT4_9GAMM</name>
<comment type="caution">
    <text evidence="3">The sequence shown here is derived from an EMBL/GenBank/DDBJ whole genome shotgun (WGS) entry which is preliminary data.</text>
</comment>
<accession>A0A919BFT4</accession>
<sequence length="236" mass="26787">MQFYPSIWQTIPLPPPLKTSLFMWGPGLAALIIWRLTKTKNAKSFSKRYQLFRGGKPLNILVYVLPSLLFVGMFSPLLTTQQILFFLVIFNAVAFFNSLGEELGWRGYLQPNLDCLPPVGQFILIGLMWELWHLPMRIGAIKYGAPIENMLLLSFGTIVLSFIIGFAVKHTRSVTIAVCLHAYMNSIMSLSEVSNISQQALIPYFVIVALFFIVVISLWNNPKLKFLTSRKRQKAA</sequence>
<evidence type="ECO:0000313" key="3">
    <source>
        <dbReference type="EMBL" id="GHF88114.1"/>
    </source>
</evidence>
<feature type="transmembrane region" description="Helical" evidence="1">
    <location>
        <begin position="202"/>
        <end position="221"/>
    </location>
</feature>
<feature type="transmembrane region" description="Helical" evidence="1">
    <location>
        <begin position="20"/>
        <end position="37"/>
    </location>
</feature>
<feature type="domain" description="CAAX prenyl protease 2/Lysostaphin resistance protein A-like" evidence="2">
    <location>
        <begin position="86"/>
        <end position="186"/>
    </location>
</feature>
<dbReference type="AlphaFoldDB" id="A0A919BFT4"/>
<dbReference type="EMBL" id="BNCK01000003">
    <property type="protein sequence ID" value="GHF88114.1"/>
    <property type="molecule type" value="Genomic_DNA"/>
</dbReference>
<dbReference type="Pfam" id="PF02517">
    <property type="entry name" value="Rce1-like"/>
    <property type="match status" value="1"/>
</dbReference>
<keyword evidence="1" id="KW-1133">Transmembrane helix</keyword>
<evidence type="ECO:0000259" key="2">
    <source>
        <dbReference type="Pfam" id="PF02517"/>
    </source>
</evidence>
<gene>
    <name evidence="3" type="ORF">GCM10017161_14730</name>
</gene>
<protein>
    <recommendedName>
        <fullName evidence="2">CAAX prenyl protease 2/Lysostaphin resistance protein A-like domain-containing protein</fullName>
    </recommendedName>
</protein>
<dbReference type="GO" id="GO:0080120">
    <property type="term" value="P:CAAX-box protein maturation"/>
    <property type="evidence" value="ECO:0007669"/>
    <property type="project" value="UniProtKB-ARBA"/>
</dbReference>
<dbReference type="PANTHER" id="PTHR35797:SF1">
    <property type="entry name" value="PROTEASE"/>
    <property type="match status" value="1"/>
</dbReference>
<keyword evidence="4" id="KW-1185">Reference proteome</keyword>
<reference evidence="3" key="2">
    <citation type="submission" date="2020-09" db="EMBL/GenBank/DDBJ databases">
        <authorList>
            <person name="Sun Q."/>
            <person name="Kim S."/>
        </authorList>
    </citation>
    <scope>NUCLEOTIDE SEQUENCE</scope>
    <source>
        <strain evidence="3">KCTC 42731</strain>
    </source>
</reference>
<evidence type="ECO:0000256" key="1">
    <source>
        <dbReference type="SAM" id="Phobius"/>
    </source>
</evidence>
<dbReference type="InterPro" id="IPR003675">
    <property type="entry name" value="Rce1/LyrA-like_dom"/>
</dbReference>
<feature type="transmembrane region" description="Helical" evidence="1">
    <location>
        <begin position="58"/>
        <end position="77"/>
    </location>
</feature>
<dbReference type="InterPro" id="IPR042150">
    <property type="entry name" value="MmRce1-like"/>
</dbReference>
<evidence type="ECO:0000313" key="4">
    <source>
        <dbReference type="Proteomes" id="UP000623842"/>
    </source>
</evidence>
<keyword evidence="1" id="KW-0472">Membrane</keyword>
<organism evidence="3 4">
    <name type="scientific">Thalassotalea marina</name>
    <dbReference type="NCBI Taxonomy" id="1673741"/>
    <lineage>
        <taxon>Bacteria</taxon>
        <taxon>Pseudomonadati</taxon>
        <taxon>Pseudomonadota</taxon>
        <taxon>Gammaproteobacteria</taxon>
        <taxon>Alteromonadales</taxon>
        <taxon>Colwelliaceae</taxon>
        <taxon>Thalassotalea</taxon>
    </lineage>
</organism>